<name>A0AAW4MWH9_9BACT</name>
<dbReference type="EMBL" id="JAHOEI010000008">
    <property type="protein sequence ID" value="MBV3386959.1"/>
    <property type="molecule type" value="Genomic_DNA"/>
</dbReference>
<reference evidence="2" key="1">
    <citation type="submission" date="2021-06" db="EMBL/GenBank/DDBJ databases">
        <title>Collection of gut derived symbiotic bacterial strains cultured from healthy donors.</title>
        <authorList>
            <person name="Lin H."/>
            <person name="Littmann E."/>
            <person name="Pamer E.G."/>
        </authorList>
    </citation>
    <scope>NUCLEOTIDE SEQUENCE</scope>
    <source>
        <strain evidence="2">MSK.21.74</strain>
    </source>
</reference>
<gene>
    <name evidence="2" type="ORF">KSW82_04285</name>
</gene>
<evidence type="ECO:0000313" key="2">
    <source>
        <dbReference type="EMBL" id="MBV3386959.1"/>
    </source>
</evidence>
<dbReference type="InterPro" id="IPR018631">
    <property type="entry name" value="AAA-ATPase-like_dom"/>
</dbReference>
<feature type="domain" description="AAA-ATPase-like" evidence="1">
    <location>
        <begin position="7"/>
        <end position="204"/>
    </location>
</feature>
<keyword evidence="2" id="KW-0067">ATP-binding</keyword>
<evidence type="ECO:0000259" key="1">
    <source>
        <dbReference type="Pfam" id="PF09820"/>
    </source>
</evidence>
<dbReference type="RefSeq" id="WP_217314464.1">
    <property type="nucleotide sequence ID" value="NZ_JAHOEA010000040.1"/>
</dbReference>
<sequence length="519" mass="60512">MARKLYPIGIQTFERIRKEDKFYIDKTEYVYRMTHTDGTYFFLSRPRRFGKSLLVSTFQSYFEGKKELFKGLAIEKLEKEWNTYPVLHFDLSKGKHMEKEQLEEHLGYLLEDYEQKYGIEKHRNGNNNRFNDLIEVVFQKTGKQVVVLIDEYDAPLLDVAHEKEKLDELRNTMRNFYSPLKGNESMLRFVFMTGITKFSQLSIFSELNNITNVSMDEPYAGICGITKEEMLTQMSDDIDALAKHLELSREETIQELKDHYDGYHFTWPSPDIFNPYSLLNCFAKQDLRAFWFESGTPVYLINMMRKFKVLPSMLGRMRAKASSFDAATEKMTSLLPLLYQSGYSTIKGYEKKTRVYTLDIPNREIFIGLYESLLPGYVQSESDEGKVVIADISTYLEDKDMEGALQLLADFLATVPYCANTDYEGHYQQMFYIIFALLTDYNIIVEQHTAKGRIDITMETADTIYVMELKFNKSAQEALDQINDKHYAQAFALKNKEIVKVGLNFSVKDEVNTLEWVIS</sequence>
<protein>
    <submittedName>
        <fullName evidence="2">ATP-binding protein</fullName>
    </submittedName>
</protein>
<dbReference type="GO" id="GO:0005524">
    <property type="term" value="F:ATP binding"/>
    <property type="evidence" value="ECO:0007669"/>
    <property type="project" value="UniProtKB-KW"/>
</dbReference>
<evidence type="ECO:0000313" key="3">
    <source>
        <dbReference type="Proteomes" id="UP001196765"/>
    </source>
</evidence>
<proteinExistence type="predicted"/>
<organism evidence="2 3">
    <name type="scientific">Segatella copri</name>
    <dbReference type="NCBI Taxonomy" id="165179"/>
    <lineage>
        <taxon>Bacteria</taxon>
        <taxon>Pseudomonadati</taxon>
        <taxon>Bacteroidota</taxon>
        <taxon>Bacteroidia</taxon>
        <taxon>Bacteroidales</taxon>
        <taxon>Prevotellaceae</taxon>
        <taxon>Segatella</taxon>
    </lineage>
</organism>
<dbReference type="Pfam" id="PF08011">
    <property type="entry name" value="PDDEXK_9"/>
    <property type="match status" value="1"/>
</dbReference>
<keyword evidence="2" id="KW-0547">Nucleotide-binding</keyword>
<dbReference type="Proteomes" id="UP001196765">
    <property type="component" value="Unassembled WGS sequence"/>
</dbReference>
<dbReference type="InterPro" id="IPR012547">
    <property type="entry name" value="PDDEXK_9"/>
</dbReference>
<dbReference type="PANTHER" id="PTHR34825:SF1">
    <property type="entry name" value="AAA-ATPASE-LIKE DOMAIN-CONTAINING PROTEIN"/>
    <property type="match status" value="1"/>
</dbReference>
<comment type="caution">
    <text evidence="2">The sequence shown here is derived from an EMBL/GenBank/DDBJ whole genome shotgun (WGS) entry which is preliminary data.</text>
</comment>
<accession>A0AAW4MWH9</accession>
<dbReference type="Pfam" id="PF09820">
    <property type="entry name" value="AAA-ATPase_like"/>
    <property type="match status" value="1"/>
</dbReference>
<dbReference type="PANTHER" id="PTHR34825">
    <property type="entry name" value="CONSERVED PROTEIN, WITH A WEAK D-GALACTARATE DEHYDRATASE/ALTRONATE HYDROLASE DOMAIN"/>
    <property type="match status" value="1"/>
</dbReference>
<dbReference type="AlphaFoldDB" id="A0AAW4MWH9"/>